<evidence type="ECO:0000313" key="1">
    <source>
        <dbReference type="EMBL" id="SLM31428.1"/>
    </source>
</evidence>
<reference evidence="1 2" key="1">
    <citation type="submission" date="2017-03" db="EMBL/GenBank/DDBJ databases">
        <authorList>
            <person name="Afonso C.L."/>
            <person name="Miller P.J."/>
            <person name="Scott M.A."/>
            <person name="Spackman E."/>
            <person name="Goraichik I."/>
            <person name="Dimitrov K.M."/>
            <person name="Suarez D.L."/>
            <person name="Swayne D.E."/>
        </authorList>
    </citation>
    <scope>NUCLEOTIDE SEQUENCE [LARGE SCALE GENOMIC DNA]</scope>
    <source>
        <strain evidence="1">PRJEB14757</strain>
    </source>
</reference>
<proteinExistence type="predicted"/>
<organism evidence="1 2">
    <name type="scientific">Desulfamplus magnetovallimortis</name>
    <dbReference type="NCBI Taxonomy" id="1246637"/>
    <lineage>
        <taxon>Bacteria</taxon>
        <taxon>Pseudomonadati</taxon>
        <taxon>Thermodesulfobacteriota</taxon>
        <taxon>Desulfobacteria</taxon>
        <taxon>Desulfobacterales</taxon>
        <taxon>Desulfobacteraceae</taxon>
        <taxon>Desulfamplus</taxon>
    </lineage>
</organism>
<accession>A0A1W1HGB2</accession>
<name>A0A1W1HGB2_9BACT</name>
<sequence length="49" mass="5578">MKILSKERKTIKKMGEAQSLCASYTKQTFVNKKAISGRHFLKYGNIKTA</sequence>
<gene>
    <name evidence="1" type="ORF">MTBBW1_3230002</name>
</gene>
<dbReference type="Proteomes" id="UP000191931">
    <property type="component" value="Unassembled WGS sequence"/>
</dbReference>
<keyword evidence="2" id="KW-1185">Reference proteome</keyword>
<evidence type="ECO:0000313" key="2">
    <source>
        <dbReference type="Proteomes" id="UP000191931"/>
    </source>
</evidence>
<dbReference type="AlphaFoldDB" id="A0A1W1HGB2"/>
<protein>
    <submittedName>
        <fullName evidence="1">Uncharacterized protein</fullName>
    </submittedName>
</protein>
<dbReference type="EMBL" id="FWEV01000250">
    <property type="protein sequence ID" value="SLM31428.1"/>
    <property type="molecule type" value="Genomic_DNA"/>
</dbReference>